<evidence type="ECO:0000256" key="1">
    <source>
        <dbReference type="ARBA" id="ARBA00007274"/>
    </source>
</evidence>
<keyword evidence="2" id="KW-0808">Transferase</keyword>
<protein>
    <submittedName>
        <fullName evidence="6">Sugar O-acetyltransferase</fullName>
    </submittedName>
</protein>
<dbReference type="SMART" id="SM01266">
    <property type="entry name" value="Mac"/>
    <property type="match status" value="1"/>
</dbReference>
<comment type="similarity">
    <text evidence="1">Belongs to the transferase hexapeptide repeat family.</text>
</comment>
<dbReference type="Proteomes" id="UP001079430">
    <property type="component" value="Unassembled WGS sequence"/>
</dbReference>
<keyword evidence="7" id="KW-1185">Reference proteome</keyword>
<keyword evidence="4" id="KW-0012">Acyltransferase</keyword>
<dbReference type="InterPro" id="IPR051159">
    <property type="entry name" value="Hexapeptide_acetyltransf"/>
</dbReference>
<reference evidence="6" key="1">
    <citation type="submission" date="2022-10" db="EMBL/GenBank/DDBJ databases">
        <title>Whole genome sequencing of three plant growth promoting bacteria isolated from Vachellia tortilis subsp. raddiana in Morocco.</title>
        <authorList>
            <person name="Hnini M."/>
            <person name="Zouagui R."/>
            <person name="Zouagui H."/>
            <person name="Chemao Elfihri M.-W."/>
            <person name="Ibrahimi A."/>
            <person name="Sbabou L."/>
            <person name="Aurag J."/>
        </authorList>
    </citation>
    <scope>NUCLEOTIDE SEQUENCE</scope>
    <source>
        <strain evidence="6">LMR678</strain>
    </source>
</reference>
<name>A0ABT4KFT9_9HYPH</name>
<dbReference type="RefSeq" id="WP_269279362.1">
    <property type="nucleotide sequence ID" value="NZ_JAPVOI010000004.1"/>
</dbReference>
<dbReference type="EMBL" id="JAPVOI010000004">
    <property type="protein sequence ID" value="MCZ4090718.1"/>
    <property type="molecule type" value="Genomic_DNA"/>
</dbReference>
<dbReference type="Gene3D" id="2.160.10.10">
    <property type="entry name" value="Hexapeptide repeat proteins"/>
    <property type="match status" value="1"/>
</dbReference>
<dbReference type="InterPro" id="IPR018357">
    <property type="entry name" value="Hexapep_transf_CS"/>
</dbReference>
<gene>
    <name evidence="6" type="ORF">O3W52_11730</name>
</gene>
<keyword evidence="3" id="KW-0677">Repeat</keyword>
<dbReference type="Pfam" id="PF00132">
    <property type="entry name" value="Hexapep"/>
    <property type="match status" value="1"/>
</dbReference>
<dbReference type="InterPro" id="IPR001451">
    <property type="entry name" value="Hexapep"/>
</dbReference>
<dbReference type="Pfam" id="PF12464">
    <property type="entry name" value="Mac"/>
    <property type="match status" value="1"/>
</dbReference>
<proteinExistence type="inferred from homology"/>
<dbReference type="PROSITE" id="PS00101">
    <property type="entry name" value="HEXAPEP_TRANSFERASES"/>
    <property type="match status" value="1"/>
</dbReference>
<organism evidence="6 7">
    <name type="scientific">Sinorhizobium psoraleae</name>
    <dbReference type="NCBI Taxonomy" id="520838"/>
    <lineage>
        <taxon>Bacteria</taxon>
        <taxon>Pseudomonadati</taxon>
        <taxon>Pseudomonadota</taxon>
        <taxon>Alphaproteobacteria</taxon>
        <taxon>Hyphomicrobiales</taxon>
        <taxon>Rhizobiaceae</taxon>
        <taxon>Sinorhizobium/Ensifer group</taxon>
        <taxon>Sinorhizobium</taxon>
    </lineage>
</organism>
<dbReference type="CDD" id="cd03357">
    <property type="entry name" value="LbH_MAT_GAT"/>
    <property type="match status" value="1"/>
</dbReference>
<dbReference type="PANTHER" id="PTHR23416">
    <property type="entry name" value="SIALIC ACID SYNTHASE-RELATED"/>
    <property type="match status" value="1"/>
</dbReference>
<evidence type="ECO:0000256" key="3">
    <source>
        <dbReference type="ARBA" id="ARBA00022737"/>
    </source>
</evidence>
<dbReference type="SUPFAM" id="SSF51161">
    <property type="entry name" value="Trimeric LpxA-like enzymes"/>
    <property type="match status" value="1"/>
</dbReference>
<dbReference type="InterPro" id="IPR024688">
    <property type="entry name" value="Mac_dom"/>
</dbReference>
<dbReference type="InterPro" id="IPR011004">
    <property type="entry name" value="Trimer_LpxA-like_sf"/>
</dbReference>
<evidence type="ECO:0000313" key="6">
    <source>
        <dbReference type="EMBL" id="MCZ4090718.1"/>
    </source>
</evidence>
<accession>A0ABT4KFT9</accession>
<evidence type="ECO:0000259" key="5">
    <source>
        <dbReference type="SMART" id="SM01266"/>
    </source>
</evidence>
<feature type="domain" description="Maltose/galactoside acetyltransferase" evidence="5">
    <location>
        <begin position="11"/>
        <end position="65"/>
    </location>
</feature>
<dbReference type="PANTHER" id="PTHR23416:SF23">
    <property type="entry name" value="ACETYLTRANSFERASE C18B11.09C-RELATED"/>
    <property type="match status" value="1"/>
</dbReference>
<comment type="caution">
    <text evidence="6">The sequence shown here is derived from an EMBL/GenBank/DDBJ whole genome shotgun (WGS) entry which is preliminary data.</text>
</comment>
<evidence type="ECO:0000256" key="4">
    <source>
        <dbReference type="ARBA" id="ARBA00023315"/>
    </source>
</evidence>
<evidence type="ECO:0000256" key="2">
    <source>
        <dbReference type="ARBA" id="ARBA00022679"/>
    </source>
</evidence>
<sequence length="188" mass="19647">MTEMAVTQSEREKMAAGAWYCCVDPELDQLRNHARKAVHQHNSMLPDARGSMAPALSALFAGVAEDAFVEAPFHCAYGMNITLGARVYLNAGCTILDTAPVVIGSDTMLGPSVQIYCAEHHKDPALRRKGLEIARPVTIGENVWIGGGAIILAGVTIGDGAIVGAGAVVTRDVPAGATVVGSPARVLR</sequence>
<evidence type="ECO:0000313" key="7">
    <source>
        <dbReference type="Proteomes" id="UP001079430"/>
    </source>
</evidence>